<evidence type="ECO:0000313" key="2">
    <source>
        <dbReference type="EMBL" id="PQJ12630.1"/>
    </source>
</evidence>
<dbReference type="RefSeq" id="WP_105037513.1">
    <property type="nucleotide sequence ID" value="NZ_PPSL01000001.1"/>
</dbReference>
<sequence length="84" mass="9763">MARYTFFSFDYEDVKNFKVNVVRKSWLINHDTDTFIDGSIWEKEKSKGAAVIKNLINEGLKQTSVTAVLIGDETASRRWVKYEI</sequence>
<proteinExistence type="predicted"/>
<evidence type="ECO:0000259" key="1">
    <source>
        <dbReference type="Pfam" id="PF08937"/>
    </source>
</evidence>
<dbReference type="EMBL" id="PPSL01000001">
    <property type="protein sequence ID" value="PQJ12630.1"/>
    <property type="molecule type" value="Genomic_DNA"/>
</dbReference>
<organism evidence="2 3">
    <name type="scientific">Flavipsychrobacter stenotrophus</name>
    <dbReference type="NCBI Taxonomy" id="2077091"/>
    <lineage>
        <taxon>Bacteria</taxon>
        <taxon>Pseudomonadati</taxon>
        <taxon>Bacteroidota</taxon>
        <taxon>Chitinophagia</taxon>
        <taxon>Chitinophagales</taxon>
        <taxon>Chitinophagaceae</taxon>
        <taxon>Flavipsychrobacter</taxon>
    </lineage>
</organism>
<reference evidence="2 3" key="1">
    <citation type="submission" date="2018-01" db="EMBL/GenBank/DDBJ databases">
        <title>A novel member of the phylum Bacteroidetes isolated from glacier ice.</title>
        <authorList>
            <person name="Liu Q."/>
            <person name="Xin Y.-H."/>
        </authorList>
    </citation>
    <scope>NUCLEOTIDE SEQUENCE [LARGE SCALE GENOMIC DNA]</scope>
    <source>
        <strain evidence="2 3">RB1R16</strain>
    </source>
</reference>
<protein>
    <recommendedName>
        <fullName evidence="1">Thoeris protein ThsB TIR-like domain-containing protein</fullName>
    </recommendedName>
</protein>
<name>A0A2S7T0B0_9BACT</name>
<keyword evidence="3" id="KW-1185">Reference proteome</keyword>
<accession>A0A2S7T0B0</accession>
<dbReference type="AlphaFoldDB" id="A0A2S7T0B0"/>
<feature type="domain" description="Thoeris protein ThsB TIR-like" evidence="1">
    <location>
        <begin position="6"/>
        <end position="84"/>
    </location>
</feature>
<dbReference type="OrthoDB" id="9811746at2"/>
<dbReference type="Proteomes" id="UP000239872">
    <property type="component" value="Unassembled WGS sequence"/>
</dbReference>
<dbReference type="Pfam" id="PF08937">
    <property type="entry name" value="ThsB_TIR"/>
    <property type="match status" value="1"/>
</dbReference>
<comment type="caution">
    <text evidence="2">The sequence shown here is derived from an EMBL/GenBank/DDBJ whole genome shotgun (WGS) entry which is preliminary data.</text>
</comment>
<gene>
    <name evidence="2" type="ORF">CJD36_002490</name>
</gene>
<dbReference type="InterPro" id="IPR015032">
    <property type="entry name" value="ThsB__TIR-like_domain"/>
</dbReference>
<evidence type="ECO:0000313" key="3">
    <source>
        <dbReference type="Proteomes" id="UP000239872"/>
    </source>
</evidence>